<dbReference type="OrthoDB" id="2375893at2"/>
<dbReference type="EMBL" id="FNIZ01000001">
    <property type="protein sequence ID" value="SDN79590.1"/>
    <property type="molecule type" value="Genomic_DNA"/>
</dbReference>
<protein>
    <recommendedName>
        <fullName evidence="4">Membrane domain of glycerophosphoryl diester phosphodiesterase</fullName>
    </recommendedName>
</protein>
<proteinExistence type="predicted"/>
<evidence type="ECO:0008006" key="4">
    <source>
        <dbReference type="Google" id="ProtNLM"/>
    </source>
</evidence>
<keyword evidence="3" id="KW-1185">Reference proteome</keyword>
<gene>
    <name evidence="2" type="ORF">SAMN05421677_101146</name>
</gene>
<feature type="transmembrane region" description="Helical" evidence="1">
    <location>
        <begin position="270"/>
        <end position="290"/>
    </location>
</feature>
<dbReference type="STRING" id="240303.SAMN05421677_101146"/>
<keyword evidence="1" id="KW-0472">Membrane</keyword>
<feature type="transmembrane region" description="Helical" evidence="1">
    <location>
        <begin position="29"/>
        <end position="50"/>
    </location>
</feature>
<feature type="transmembrane region" description="Helical" evidence="1">
    <location>
        <begin position="179"/>
        <end position="199"/>
    </location>
</feature>
<name>A0A1H0EB45_HALAD</name>
<feature type="transmembrane region" description="Helical" evidence="1">
    <location>
        <begin position="139"/>
        <end position="167"/>
    </location>
</feature>
<evidence type="ECO:0000256" key="1">
    <source>
        <dbReference type="SAM" id="Phobius"/>
    </source>
</evidence>
<evidence type="ECO:0000313" key="3">
    <source>
        <dbReference type="Proteomes" id="UP000198860"/>
    </source>
</evidence>
<dbReference type="RefSeq" id="WP_089650597.1">
    <property type="nucleotide sequence ID" value="NZ_FNIZ01000001.1"/>
</dbReference>
<accession>A0A1H0EB45</accession>
<keyword evidence="1" id="KW-0812">Transmembrane</keyword>
<keyword evidence="1" id="KW-1133">Transmembrane helix</keyword>
<sequence length="309" mass="33838">MEQLQTKPKTFGEILDHTFSISKKNFGPLFLTLLIIFAPLYIFDYLFMVLSGINLFREPSGGGFTEGVLNNLDTAAATQELVATNLGIGMEMLYLLVSTVLAIIIYPIAQASVIVATSKALKNEIWSKGQAIKGAFSRFWPLIGSTALMGVIFGVAVFIGFLLFGILGGISFARDGFGVGFIMSIIFGLLFFAAVAFFVTKLSMFFGAIVFQKVAPGFSKSWQLTKGRFWFTFGLFIVFFIITILLTSVMEGVSALLLGGSLLGRVLTDLASIITTLFMMVGYTVLFFDLKTRNEADDLKDMIASYKES</sequence>
<evidence type="ECO:0000313" key="2">
    <source>
        <dbReference type="EMBL" id="SDN79590.1"/>
    </source>
</evidence>
<dbReference type="AlphaFoldDB" id="A0A1H0EB45"/>
<organism evidence="2 3">
    <name type="scientific">Halobacillus aidingensis</name>
    <dbReference type="NCBI Taxonomy" id="240303"/>
    <lineage>
        <taxon>Bacteria</taxon>
        <taxon>Bacillati</taxon>
        <taxon>Bacillota</taxon>
        <taxon>Bacilli</taxon>
        <taxon>Bacillales</taxon>
        <taxon>Bacillaceae</taxon>
        <taxon>Halobacillus</taxon>
    </lineage>
</organism>
<feature type="transmembrane region" description="Helical" evidence="1">
    <location>
        <begin position="92"/>
        <end position="118"/>
    </location>
</feature>
<feature type="transmembrane region" description="Helical" evidence="1">
    <location>
        <begin position="229"/>
        <end position="250"/>
    </location>
</feature>
<dbReference type="Proteomes" id="UP000198860">
    <property type="component" value="Unassembled WGS sequence"/>
</dbReference>
<reference evidence="3" key="1">
    <citation type="submission" date="2016-10" db="EMBL/GenBank/DDBJ databases">
        <authorList>
            <person name="Varghese N."/>
            <person name="Submissions S."/>
        </authorList>
    </citation>
    <scope>NUCLEOTIDE SEQUENCE [LARGE SCALE GENOMIC DNA]</scope>
    <source>
        <strain evidence="3">CGMCC 1.3703</strain>
    </source>
</reference>